<proteinExistence type="predicted"/>
<evidence type="ECO:0000256" key="1">
    <source>
        <dbReference type="SAM" id="MobiDB-lite"/>
    </source>
</evidence>
<dbReference type="OrthoDB" id="6513042at2759"/>
<dbReference type="EMBL" id="CAJRGZ010000015">
    <property type="protein sequence ID" value="CAG5148809.1"/>
    <property type="molecule type" value="Genomic_DNA"/>
</dbReference>
<accession>A0A8J2N2V5</accession>
<feature type="signal peptide" evidence="2">
    <location>
        <begin position="1"/>
        <end position="21"/>
    </location>
</feature>
<feature type="compositionally biased region" description="Polar residues" evidence="1">
    <location>
        <begin position="414"/>
        <end position="428"/>
    </location>
</feature>
<feature type="compositionally biased region" description="Basic and acidic residues" evidence="1">
    <location>
        <begin position="461"/>
        <end position="479"/>
    </location>
</feature>
<feature type="region of interest" description="Disordered" evidence="1">
    <location>
        <begin position="396"/>
        <end position="480"/>
    </location>
</feature>
<name>A0A8J2N2V5_9PLEO</name>
<dbReference type="Proteomes" id="UP000676310">
    <property type="component" value="Unassembled WGS sequence"/>
</dbReference>
<feature type="compositionally biased region" description="Low complexity" evidence="1">
    <location>
        <begin position="396"/>
        <end position="410"/>
    </location>
</feature>
<reference evidence="3" key="1">
    <citation type="submission" date="2021-05" db="EMBL/GenBank/DDBJ databases">
        <authorList>
            <person name="Stam R."/>
        </authorList>
    </citation>
    <scope>NUCLEOTIDE SEQUENCE</scope>
    <source>
        <strain evidence="3">CS162</strain>
    </source>
</reference>
<feature type="compositionally biased region" description="Low complexity" evidence="1">
    <location>
        <begin position="332"/>
        <end position="346"/>
    </location>
</feature>
<dbReference type="AlphaFoldDB" id="A0A8J2N2V5"/>
<keyword evidence="4" id="KW-1185">Reference proteome</keyword>
<sequence length="543" mass="57763">MTSGTVSSLVLLLLSCTQVFAQNANTQQVSFNQVLNVNGDMQLNSFQFPDRSKVETFSQKQQQIIVNQQTPSIPANQVTGTTGQPFVAVSPQSMIISTNGATDLVGGQIEMAMTMQNLQGVAVQPDNTYVAMLSPDRQSWMIQETMRSVNTTDMTVRMVKRTQMDGEYMVVGRQTVETNTLVTPFGSDGSTSVAIQGTGLQENEFQDGFRMSTRATQPMTMNVDVKDGIDSSMLAALQGQAPVNDYRYSVVTNLAAVTPNLNQQVTVVQMPINAIRIQKMMQAMGVPPTGQVAIAVAQRGVLQNPGGATGNLGGAATQRRGLSRGEFRRQIQQGQQQGTPTNGNNPVAAQLLLAPTFTPVQANAVLDQANMRIAVPIRQIDGEYILTMQVMGGAQPAQAAQPAQPAQPAAGEGQTPTAAEPATQSSLTPAAEAPASSASAAEGEKKKPTMEGSTANSTEPAKPERRQENKDSGKDKYGLDKAPQGAVIMTMKEIDTMVNAVTWGGQVAITKMMSEYVKEQTGKDMAPINNGTETAEAGTKIVV</sequence>
<dbReference type="GeneID" id="67013677"/>
<gene>
    <name evidence="3" type="ORF">ALTATR162_LOCUS2252</name>
</gene>
<dbReference type="RefSeq" id="XP_043165789.1">
    <property type="nucleotide sequence ID" value="XM_043309854.1"/>
</dbReference>
<feature type="chain" id="PRO_5035161978" evidence="2">
    <location>
        <begin position="22"/>
        <end position="543"/>
    </location>
</feature>
<keyword evidence="2" id="KW-0732">Signal</keyword>
<comment type="caution">
    <text evidence="3">The sequence shown here is derived from an EMBL/GenBank/DDBJ whole genome shotgun (WGS) entry which is preliminary data.</text>
</comment>
<feature type="region of interest" description="Disordered" evidence="1">
    <location>
        <begin position="307"/>
        <end position="346"/>
    </location>
</feature>
<evidence type="ECO:0000313" key="3">
    <source>
        <dbReference type="EMBL" id="CAG5148809.1"/>
    </source>
</evidence>
<organism evidence="3 4">
    <name type="scientific">Alternaria atra</name>
    <dbReference type="NCBI Taxonomy" id="119953"/>
    <lineage>
        <taxon>Eukaryota</taxon>
        <taxon>Fungi</taxon>
        <taxon>Dikarya</taxon>
        <taxon>Ascomycota</taxon>
        <taxon>Pezizomycotina</taxon>
        <taxon>Dothideomycetes</taxon>
        <taxon>Pleosporomycetidae</taxon>
        <taxon>Pleosporales</taxon>
        <taxon>Pleosporineae</taxon>
        <taxon>Pleosporaceae</taxon>
        <taxon>Alternaria</taxon>
        <taxon>Alternaria sect. Ulocladioides</taxon>
    </lineage>
</organism>
<evidence type="ECO:0000313" key="4">
    <source>
        <dbReference type="Proteomes" id="UP000676310"/>
    </source>
</evidence>
<evidence type="ECO:0000256" key="2">
    <source>
        <dbReference type="SAM" id="SignalP"/>
    </source>
</evidence>
<feature type="compositionally biased region" description="Low complexity" evidence="1">
    <location>
        <begin position="429"/>
        <end position="441"/>
    </location>
</feature>
<protein>
    <submittedName>
        <fullName evidence="3">Uncharacterized protein</fullName>
    </submittedName>
</protein>